<dbReference type="EMBL" id="JADJOT010000010">
    <property type="protein sequence ID" value="MBK7955409.1"/>
    <property type="molecule type" value="Genomic_DNA"/>
</dbReference>
<proteinExistence type="predicted"/>
<comment type="caution">
    <text evidence="1">The sequence shown here is derived from an EMBL/GenBank/DDBJ whole genome shotgun (WGS) entry which is preliminary data.</text>
</comment>
<organism evidence="1 2">
    <name type="scientific">Candidatus Accumulibacter affinis</name>
    <dbReference type="NCBI Taxonomy" id="2954384"/>
    <lineage>
        <taxon>Bacteria</taxon>
        <taxon>Pseudomonadati</taxon>
        <taxon>Pseudomonadota</taxon>
        <taxon>Betaproteobacteria</taxon>
        <taxon>Candidatus Accumulibacter</taxon>
    </lineage>
</organism>
<gene>
    <name evidence="1" type="ORF">IPK02_16490</name>
</gene>
<dbReference type="Proteomes" id="UP000706151">
    <property type="component" value="Unassembled WGS sequence"/>
</dbReference>
<dbReference type="AlphaFoldDB" id="A0A935W5P5"/>
<evidence type="ECO:0000313" key="1">
    <source>
        <dbReference type="EMBL" id="MBK7955409.1"/>
    </source>
</evidence>
<evidence type="ECO:0008006" key="3">
    <source>
        <dbReference type="Google" id="ProtNLM"/>
    </source>
</evidence>
<protein>
    <recommendedName>
        <fullName evidence="3">Glycosaminoglycan attachment site</fullName>
    </recommendedName>
</protein>
<accession>A0A935W5P5</accession>
<reference evidence="1 2" key="1">
    <citation type="submission" date="2020-10" db="EMBL/GenBank/DDBJ databases">
        <title>Connecting structure to function with the recovery of over 1000 high-quality activated sludge metagenome-assembled genomes encoding full-length rRNA genes using long-read sequencing.</title>
        <authorList>
            <person name="Singleton C.M."/>
            <person name="Petriglieri F."/>
            <person name="Kristensen J.M."/>
            <person name="Kirkegaard R.H."/>
            <person name="Michaelsen T.Y."/>
            <person name="Andersen M.H."/>
            <person name="Karst S.M."/>
            <person name="Dueholm M.S."/>
            <person name="Nielsen P.H."/>
            <person name="Albertsen M."/>
        </authorList>
    </citation>
    <scope>NUCLEOTIDE SEQUENCE [LARGE SCALE GENOMIC DNA]</scope>
    <source>
        <strain evidence="1">Fred_18-Q3-R57-64_BAT3C.720</strain>
    </source>
</reference>
<sequence>MQEITRVRFEALAAYCRKPEALVFAEEVGWFQVSDEKLLIVLIRDRPDNDFSAIVLAKDLKERYRWVSMTDFYESPEEALSASKENIREISRNLDAVGEQGDEVGKSVDFFSPVVLRGKLNKDFICLTTLEEYSPALELIKPMMRWYEDADGNFVEQFQTTGFDARIWELYVFAVLIELGYVLDRTVAIPDFVARGVLGDLCVEATTVNPTLDKRGRPAIPPPLETWEDNTAYQCEYMPIKFAGPLTAKLAKKYWERSNVKGLPLIFAIQDFHAPMSMTMTRAGLPIYLYGYAYDWNRDWDGTLVLSPRKVVSHKWGGKEVPSGFFGIPGAENVSAVISNTSATISKFNRIGLMAGFGSKRVHMIRRGFAADFDPNAFAPRPFVKDVSQSEYSESWVEGMDVYHNPFAKYPLDPSFIPGAAHHRLLDGGKIESFVPSWQPLTSFTHITLT</sequence>
<name>A0A935W5P5_9PROT</name>
<evidence type="ECO:0000313" key="2">
    <source>
        <dbReference type="Proteomes" id="UP000706151"/>
    </source>
</evidence>